<dbReference type="SUPFAM" id="SSF53639">
    <property type="entry name" value="AraD/HMP-PK domain-like"/>
    <property type="match status" value="1"/>
</dbReference>
<keyword evidence="2" id="KW-0560">Oxidoreductase</keyword>
<dbReference type="GO" id="GO:0005996">
    <property type="term" value="P:monosaccharide metabolic process"/>
    <property type="evidence" value="ECO:0007669"/>
    <property type="project" value="UniProtKB-ARBA"/>
</dbReference>
<dbReference type="NCBIfam" id="NF006196">
    <property type="entry name" value="PRK08324.2-4"/>
    <property type="match status" value="1"/>
</dbReference>
<protein>
    <submittedName>
        <fullName evidence="4">Short chain dehydrogenase</fullName>
    </submittedName>
</protein>
<reference evidence="4" key="1">
    <citation type="submission" date="2019-07" db="EMBL/GenBank/DDBJ databases">
        <authorList>
            <person name="Weber M."/>
            <person name="Kostadinov I."/>
            <person name="Kostadinov D I."/>
        </authorList>
    </citation>
    <scope>NUCLEOTIDE SEQUENCE</scope>
    <source>
        <strain evidence="4">Gfbio:sag-sample-m06:053724c1-46a9-4a36-b237-ea2bf867836b</strain>
    </source>
</reference>
<evidence type="ECO:0000313" key="4">
    <source>
        <dbReference type="EMBL" id="VUX56065.1"/>
    </source>
</evidence>
<dbReference type="InterPro" id="IPR002347">
    <property type="entry name" value="SDR_fam"/>
</dbReference>
<dbReference type="Pfam" id="PF00596">
    <property type="entry name" value="Aldolase_II"/>
    <property type="match status" value="1"/>
</dbReference>
<dbReference type="PRINTS" id="PR00081">
    <property type="entry name" value="GDHRDH"/>
</dbReference>
<gene>
    <name evidence="4" type="ORF">JTBM06_V1_260008</name>
</gene>
<dbReference type="InterPro" id="IPR036409">
    <property type="entry name" value="Aldolase_II/adducin_N_sf"/>
</dbReference>
<dbReference type="Pfam" id="PF13561">
    <property type="entry name" value="adh_short_C2"/>
    <property type="match status" value="1"/>
</dbReference>
<sequence>MQNLWNQAEANQYSHSDLAMRIYTSRLLGRNSDLVLHGGGNTSVKSTVTNIFGEEEEILFVKGSGWDLKTMEETGLSPSRLNVLQRLGELSEMTDMEMTRELKASMTDPGAPAPSVEAILHALIPLKYVDHTHADAVVAISNTAIGEEVLRELYGDSVLILPYVMPGFLLAQQVYEETKGIAWNSLEGILLLHHGLFTFNDNAKTSYDNMIKLVSKAEDHLKQRKAFDALAKGTYTCNKKDCLVLAQARQRASELFANPMLAQWKRDDFSVGYSTLSNIEDIARRGPVTPDHTLHTKRVAAIFDQDLLVEIESFAADYSKYFEKNTDGDLTCLDTAPRIAVWKNKGCVVFGPNAKRIRVTSDILDHTLKAVQWGEAIGGWKALSEKEIFDMEYWVLEQAKLKLAPSRAEFDGKVAIVTGAASGIGKACVEELLSRGAAVAAMDINPAIVDLFSAVGSKGIVCDITDDESIEAAIIECIVAFGGIDILVSNAGVFSPSARIEEMESAALDKSMRINFNGHISVIRECVPFLKLGFDPTVILMASKNVPAPGSGAGTYSAAKAASTQMGRIAAIELGADAIRVNMLHPNAVYDTGIWTDKVLQERAEHYGMSIGEYKTNNVLGTEIRSKDVATLVCTLAGAAFSKTTGAQIPIDGGNDRVI</sequence>
<dbReference type="EMBL" id="LR633967">
    <property type="protein sequence ID" value="VUX56065.1"/>
    <property type="molecule type" value="Genomic_DNA"/>
</dbReference>
<dbReference type="PANTHER" id="PTHR24321:SF14">
    <property type="entry name" value="SHORT-CHAIN TYPE DEHYDROGENASE_REDUCTASE BLR2146-RELATED"/>
    <property type="match status" value="1"/>
</dbReference>
<organism evidence="4">
    <name type="scientific">uncultured Woeseiaceae bacterium</name>
    <dbReference type="NCBI Taxonomy" id="1983305"/>
    <lineage>
        <taxon>Bacteria</taxon>
        <taxon>Pseudomonadati</taxon>
        <taxon>Pseudomonadota</taxon>
        <taxon>Gammaproteobacteria</taxon>
        <taxon>Woeseiales</taxon>
        <taxon>Woeseiaceae</taxon>
        <taxon>environmental samples</taxon>
    </lineage>
</organism>
<dbReference type="SMART" id="SM01007">
    <property type="entry name" value="Aldolase_II"/>
    <property type="match status" value="1"/>
</dbReference>
<dbReference type="Gene3D" id="3.40.225.10">
    <property type="entry name" value="Class II aldolase/adducin N-terminal domain"/>
    <property type="match status" value="1"/>
</dbReference>
<feature type="domain" description="Class II aldolase/adducin N-terminal" evidence="3">
    <location>
        <begin position="20"/>
        <end position="221"/>
    </location>
</feature>
<dbReference type="InterPro" id="IPR020904">
    <property type="entry name" value="Sc_DH/Rdtase_CS"/>
</dbReference>
<evidence type="ECO:0000259" key="3">
    <source>
        <dbReference type="SMART" id="SM01007"/>
    </source>
</evidence>
<dbReference type="InterPro" id="IPR001303">
    <property type="entry name" value="Aldolase_II/adducin_N"/>
</dbReference>
<dbReference type="GO" id="GO:0016491">
    <property type="term" value="F:oxidoreductase activity"/>
    <property type="evidence" value="ECO:0007669"/>
    <property type="project" value="UniProtKB-KW"/>
</dbReference>
<dbReference type="PROSITE" id="PS00061">
    <property type="entry name" value="ADH_SHORT"/>
    <property type="match status" value="1"/>
</dbReference>
<dbReference type="Gene3D" id="3.40.50.720">
    <property type="entry name" value="NAD(P)-binding Rossmann-like Domain"/>
    <property type="match status" value="1"/>
</dbReference>
<proteinExistence type="inferred from homology"/>
<dbReference type="PANTHER" id="PTHR24321">
    <property type="entry name" value="DEHYDROGENASES, SHORT CHAIN"/>
    <property type="match status" value="1"/>
</dbReference>
<dbReference type="SUPFAM" id="SSF51735">
    <property type="entry name" value="NAD(P)-binding Rossmann-fold domains"/>
    <property type="match status" value="1"/>
</dbReference>
<evidence type="ECO:0000256" key="1">
    <source>
        <dbReference type="ARBA" id="ARBA00006484"/>
    </source>
</evidence>
<name>A0A7D9H639_9GAMM</name>
<evidence type="ECO:0000256" key="2">
    <source>
        <dbReference type="ARBA" id="ARBA00023002"/>
    </source>
</evidence>
<dbReference type="AlphaFoldDB" id="A0A7D9H639"/>
<dbReference type="InterPro" id="IPR036291">
    <property type="entry name" value="NAD(P)-bd_dom_sf"/>
</dbReference>
<comment type="similarity">
    <text evidence="1">Belongs to the short-chain dehydrogenases/reductases (SDR) family.</text>
</comment>
<accession>A0A7D9H639</accession>